<dbReference type="GO" id="GO:0005886">
    <property type="term" value="C:plasma membrane"/>
    <property type="evidence" value="ECO:0007669"/>
    <property type="project" value="TreeGrafter"/>
</dbReference>
<dbReference type="AlphaFoldDB" id="A0A6V7QYT3"/>
<dbReference type="InterPro" id="IPR008700">
    <property type="entry name" value="TypeIII_avirulence_cleave"/>
</dbReference>
<dbReference type="InterPro" id="IPR040387">
    <property type="entry name" value="RIN4/NOI4"/>
</dbReference>
<dbReference type="EMBL" id="CAJEUB010000070">
    <property type="protein sequence ID" value="CAD1848138.1"/>
    <property type="molecule type" value="Genomic_DNA"/>
</dbReference>
<gene>
    <name evidence="3" type="ORF">CB5_LOCUS31349</name>
</gene>
<feature type="domain" description="RIN4 pathogenic type III effector avirulence factor Avr cleavage site" evidence="2">
    <location>
        <begin position="3"/>
        <end position="32"/>
    </location>
</feature>
<proteinExistence type="predicted"/>
<sequence length="222" mass="23932">MAQHAHVPKFGNWENDGNVPYTQYFDNARKGRTGGKLINPNDPTENPEAFSADIPSRTSEDDLRRHDATAQKPSAGSSLHRKAGRVSGGSEQSIERSPLHPRQQARAASKGGVSSPSWERKDSSDGAQGLTSGSASRARMRTGGRDDETPVRGGTSVPKFGDWDEKDPSSADGYSHIFNKVREEKQSGLGNAPIIANDAAYRNGSQRDGNEPSSCSCFGWCK</sequence>
<dbReference type="Pfam" id="PF05627">
    <property type="entry name" value="AvrRpt-cleavage"/>
    <property type="match status" value="2"/>
</dbReference>
<name>A0A6V7QYT3_ANACO</name>
<reference evidence="3" key="1">
    <citation type="submission" date="2020-07" db="EMBL/GenBank/DDBJ databases">
        <authorList>
            <person name="Lin J."/>
        </authorList>
    </citation>
    <scope>NUCLEOTIDE SEQUENCE</scope>
</reference>
<organism evidence="3">
    <name type="scientific">Ananas comosus var. bracteatus</name>
    <name type="common">red pineapple</name>
    <dbReference type="NCBI Taxonomy" id="296719"/>
    <lineage>
        <taxon>Eukaryota</taxon>
        <taxon>Viridiplantae</taxon>
        <taxon>Streptophyta</taxon>
        <taxon>Embryophyta</taxon>
        <taxon>Tracheophyta</taxon>
        <taxon>Spermatophyta</taxon>
        <taxon>Magnoliopsida</taxon>
        <taxon>Liliopsida</taxon>
        <taxon>Poales</taxon>
        <taxon>Bromeliaceae</taxon>
        <taxon>Bromelioideae</taxon>
        <taxon>Ananas</taxon>
    </lineage>
</organism>
<evidence type="ECO:0000259" key="2">
    <source>
        <dbReference type="Pfam" id="PF05627"/>
    </source>
</evidence>
<evidence type="ECO:0000313" key="3">
    <source>
        <dbReference type="EMBL" id="CAD1848138.1"/>
    </source>
</evidence>
<protein>
    <recommendedName>
        <fullName evidence="2">RIN4 pathogenic type III effector avirulence factor Avr cleavage site domain-containing protein</fullName>
    </recommendedName>
</protein>
<dbReference type="PANTHER" id="PTHR33159:SF6">
    <property type="entry name" value="RPM1-INTERACTING PROTEIN 4"/>
    <property type="match status" value="1"/>
</dbReference>
<feature type="domain" description="RIN4 pathogenic type III effector avirulence factor Avr cleavage site" evidence="2">
    <location>
        <begin position="153"/>
        <end position="186"/>
    </location>
</feature>
<dbReference type="PANTHER" id="PTHR33159">
    <property type="entry name" value="RPM1-INTERACTING PROTEIN 4 (RIN4) FAMILY PROTEIN"/>
    <property type="match status" value="1"/>
</dbReference>
<feature type="compositionally biased region" description="Basic and acidic residues" evidence="1">
    <location>
        <begin position="58"/>
        <end position="69"/>
    </location>
</feature>
<accession>A0A6V7QYT3</accession>
<feature type="compositionally biased region" description="Polar residues" evidence="1">
    <location>
        <begin position="125"/>
        <end position="135"/>
    </location>
</feature>
<feature type="region of interest" description="Disordered" evidence="1">
    <location>
        <begin position="1"/>
        <end position="176"/>
    </location>
</feature>
<evidence type="ECO:0000256" key="1">
    <source>
        <dbReference type="SAM" id="MobiDB-lite"/>
    </source>
</evidence>